<dbReference type="SMART" id="SM01011">
    <property type="entry name" value="AMP_N"/>
    <property type="match status" value="1"/>
</dbReference>
<dbReference type="InterPro" id="IPR007865">
    <property type="entry name" value="Aminopep_P_N"/>
</dbReference>
<evidence type="ECO:0000259" key="8">
    <source>
        <dbReference type="SMART" id="SM01011"/>
    </source>
</evidence>
<proteinExistence type="inferred from homology"/>
<dbReference type="Proteomes" id="UP000014227">
    <property type="component" value="Chromosome I"/>
</dbReference>
<accession>S0EZB1</accession>
<keyword evidence="10" id="KW-1185">Reference proteome</keyword>
<dbReference type="GO" id="GO:0006508">
    <property type="term" value="P:proteolysis"/>
    <property type="evidence" value="ECO:0007669"/>
    <property type="project" value="TreeGrafter"/>
</dbReference>
<dbReference type="GO" id="GO:0070006">
    <property type="term" value="F:metalloaminopeptidase activity"/>
    <property type="evidence" value="ECO:0007669"/>
    <property type="project" value="InterPro"/>
</dbReference>
<dbReference type="EMBL" id="HF951689">
    <property type="protein sequence ID" value="CCW35636.1"/>
    <property type="molecule type" value="Genomic_DNA"/>
</dbReference>
<evidence type="ECO:0000256" key="7">
    <source>
        <dbReference type="ARBA" id="ARBA00023211"/>
    </source>
</evidence>
<comment type="similarity">
    <text evidence="3">Belongs to the peptidase M24B family.</text>
</comment>
<dbReference type="PATRIC" id="fig|1303518.3.peg.1883"/>
<keyword evidence="6 9" id="KW-0378">Hydrolase</keyword>
<evidence type="ECO:0000313" key="9">
    <source>
        <dbReference type="EMBL" id="CCW35636.1"/>
    </source>
</evidence>
<dbReference type="InParanoid" id="S0EZB1"/>
<dbReference type="RefSeq" id="WP_016483163.1">
    <property type="nucleotide sequence ID" value="NC_021487.1"/>
</dbReference>
<dbReference type="OrthoDB" id="9806388at2"/>
<comment type="catalytic activity">
    <reaction evidence="1">
        <text>Release of any N-terminal amino acid, including proline, that is linked to proline, even from a dipeptide or tripeptide.</text>
        <dbReference type="EC" id="3.4.11.9"/>
    </reaction>
</comment>
<evidence type="ECO:0000256" key="4">
    <source>
        <dbReference type="ARBA" id="ARBA00012574"/>
    </source>
</evidence>
<dbReference type="KEGG" id="ccz:CCALI_01824"/>
<dbReference type="Pfam" id="PF05195">
    <property type="entry name" value="AMP_N"/>
    <property type="match status" value="1"/>
</dbReference>
<evidence type="ECO:0000256" key="6">
    <source>
        <dbReference type="ARBA" id="ARBA00022801"/>
    </source>
</evidence>
<dbReference type="PANTHER" id="PTHR43226">
    <property type="entry name" value="XAA-PRO AMINOPEPTIDASE 3"/>
    <property type="match status" value="1"/>
</dbReference>
<dbReference type="SUPFAM" id="SSF55920">
    <property type="entry name" value="Creatinase/aminopeptidase"/>
    <property type="match status" value="1"/>
</dbReference>
<dbReference type="InterPro" id="IPR000994">
    <property type="entry name" value="Pept_M24"/>
</dbReference>
<comment type="cofactor">
    <cofactor evidence="2">
        <name>Mn(2+)</name>
        <dbReference type="ChEBI" id="CHEBI:29035"/>
    </cofactor>
</comment>
<dbReference type="EC" id="3.4.11.9" evidence="4"/>
<dbReference type="InterPro" id="IPR052433">
    <property type="entry name" value="X-Pro_dipept-like"/>
</dbReference>
<dbReference type="Gene3D" id="3.40.350.10">
    <property type="entry name" value="Creatinase/prolidase N-terminal domain"/>
    <property type="match status" value="1"/>
</dbReference>
<evidence type="ECO:0000256" key="5">
    <source>
        <dbReference type="ARBA" id="ARBA00022723"/>
    </source>
</evidence>
<dbReference type="eggNOG" id="COG0006">
    <property type="taxonomic scope" value="Bacteria"/>
</dbReference>
<dbReference type="HOGENOM" id="CLU_017266_1_0_0"/>
<dbReference type="InterPro" id="IPR036005">
    <property type="entry name" value="Creatinase/aminopeptidase-like"/>
</dbReference>
<keyword evidence="7" id="KW-0464">Manganese</keyword>
<sequence length="441" mass="48980">MIVSNPPSDPASQKLVYTPPLPLDDFPVEEFRKRRKALRETYPDGIVLVRGATEREFRGPLPYRQNSAFYYLTGVQTPGAFLAMLPDGLPPQAGNTGLSKQVREILFLPARNPSWELWTGPQLGPGEETQKLTGIEATLEAGRLWGLLTTWLSYCPTLYVVAPYGEDARFSPDYALIERIRQMAPTAQFRDLGPGLAKLRMIKSPAEIECIEQAIAITDAALRAARNLIHEGDGRYEYEVEAEVLHTFRRHGANLGFAPIIGSGINATILHYTNNNKRMENGETVVVDIGAQVRAYTADLTRTFIVGGKPSERQREIYGLVAAALKYLVSSYRPGVDSLDDLNMRCKAFLKDHPLRAPDAHGEERTMDTFMPHGAGHHLGLDVHDVGERYEPLQPGAVFTLEPGIYLPEERIGVRLENDYLVTESGLRELGNALSVDAELE</sequence>
<dbReference type="Pfam" id="PF00557">
    <property type="entry name" value="Peptidase_M24"/>
    <property type="match status" value="1"/>
</dbReference>
<organism evidence="9 10">
    <name type="scientific">Chthonomonas calidirosea (strain DSM 23976 / ICMP 18418 / T49)</name>
    <dbReference type="NCBI Taxonomy" id="1303518"/>
    <lineage>
        <taxon>Bacteria</taxon>
        <taxon>Bacillati</taxon>
        <taxon>Armatimonadota</taxon>
        <taxon>Chthonomonadia</taxon>
        <taxon>Chthonomonadales</taxon>
        <taxon>Chthonomonadaceae</taxon>
        <taxon>Chthonomonas</taxon>
    </lineage>
</organism>
<dbReference type="InterPro" id="IPR029149">
    <property type="entry name" value="Creatin/AminoP/Spt16_N"/>
</dbReference>
<keyword evidence="5" id="KW-0479">Metal-binding</keyword>
<gene>
    <name evidence="9" type="ORF">CCALI_01824</name>
</gene>
<reference evidence="10" key="1">
    <citation type="submission" date="2013-03" db="EMBL/GenBank/DDBJ databases">
        <title>Genome sequence of Chthonomonas calidirosea, the first sequenced genome from the Armatimonadetes phylum (formally candidate division OP10).</title>
        <authorList>
            <person name="Lee K.C.Y."/>
            <person name="Morgan X.C."/>
            <person name="Dunfield P.F."/>
            <person name="Tamas I."/>
            <person name="Houghton K.M."/>
            <person name="Vyssotski M."/>
            <person name="Ryan J.L.J."/>
            <person name="Lagutin K."/>
            <person name="McDonald I.R."/>
            <person name="Stott M.B."/>
        </authorList>
    </citation>
    <scope>NUCLEOTIDE SEQUENCE [LARGE SCALE GENOMIC DNA]</scope>
    <source>
        <strain evidence="10">DSM 23976 / ICMP 18418 / T49</strain>
    </source>
</reference>
<name>S0EZB1_CHTCT</name>
<keyword evidence="9" id="KW-0031">Aminopeptidase</keyword>
<dbReference type="AlphaFoldDB" id="S0EZB1"/>
<dbReference type="SUPFAM" id="SSF53092">
    <property type="entry name" value="Creatinase/prolidase N-terminal domain"/>
    <property type="match status" value="1"/>
</dbReference>
<evidence type="ECO:0000313" key="10">
    <source>
        <dbReference type="Proteomes" id="UP000014227"/>
    </source>
</evidence>
<dbReference type="GO" id="GO:0030145">
    <property type="term" value="F:manganese ion binding"/>
    <property type="evidence" value="ECO:0007669"/>
    <property type="project" value="InterPro"/>
</dbReference>
<evidence type="ECO:0000256" key="3">
    <source>
        <dbReference type="ARBA" id="ARBA00008766"/>
    </source>
</evidence>
<evidence type="ECO:0000256" key="2">
    <source>
        <dbReference type="ARBA" id="ARBA00001936"/>
    </source>
</evidence>
<protein>
    <recommendedName>
        <fullName evidence="4">Xaa-Pro aminopeptidase</fullName>
        <ecNumber evidence="4">3.4.11.9</ecNumber>
    </recommendedName>
</protein>
<dbReference type="STRING" id="454171.CP488_02268"/>
<evidence type="ECO:0000256" key="1">
    <source>
        <dbReference type="ARBA" id="ARBA00001424"/>
    </source>
</evidence>
<dbReference type="Gene3D" id="3.90.230.10">
    <property type="entry name" value="Creatinase/methionine aminopeptidase superfamily"/>
    <property type="match status" value="1"/>
</dbReference>
<keyword evidence="9" id="KW-0645">Protease</keyword>
<feature type="domain" description="Aminopeptidase P N-terminal" evidence="8">
    <location>
        <begin position="26"/>
        <end position="169"/>
    </location>
</feature>
<dbReference type="PANTHER" id="PTHR43226:SF4">
    <property type="entry name" value="XAA-PRO AMINOPEPTIDASE 3"/>
    <property type="match status" value="1"/>
</dbReference>